<protein>
    <submittedName>
        <fullName evidence="2">Uncharacterized protein</fullName>
    </submittedName>
</protein>
<reference evidence="2" key="1">
    <citation type="submission" date="2017-09" db="EMBL/GenBank/DDBJ databases">
        <title>Complete Genome Sequence of ansamitocin-producing Bacterium Actinosynnema pretiosum X47.</title>
        <authorList>
            <person name="Cao G."/>
            <person name="Zong G."/>
            <person name="Zhong C."/>
            <person name="Fu J."/>
        </authorList>
    </citation>
    <scope>NUCLEOTIDE SEQUENCE [LARGE SCALE GENOMIC DNA]</scope>
    <source>
        <strain evidence="2">X47</strain>
    </source>
</reference>
<feature type="compositionally biased region" description="Basic and acidic residues" evidence="1">
    <location>
        <begin position="74"/>
        <end position="87"/>
    </location>
</feature>
<feature type="region of interest" description="Disordered" evidence="1">
    <location>
        <begin position="74"/>
        <end position="130"/>
    </location>
</feature>
<proteinExistence type="predicted"/>
<keyword evidence="3" id="KW-1185">Reference proteome</keyword>
<dbReference type="AlphaFoldDB" id="A0A290Z8D4"/>
<dbReference type="KEGG" id="apre:CNX65_19645"/>
<sequence length="130" mass="13920">MARGSPVGGRAVPALVELRNCARAVDEDDDLPVEVWRERILGEVGGADRVGTRSGDCGRELACGADRAGELRQARGGLHERRGAVRERRARSSPRCSAVKSTIAPSTAERSPQRCTCPERPQRTSPGCKG</sequence>
<dbReference type="Proteomes" id="UP000218505">
    <property type="component" value="Chromosome"/>
</dbReference>
<dbReference type="EMBL" id="CP023445">
    <property type="protein sequence ID" value="ATE55223.1"/>
    <property type="molecule type" value="Genomic_DNA"/>
</dbReference>
<gene>
    <name evidence="2" type="ORF">CNX65_19645</name>
</gene>
<organism evidence="2 3">
    <name type="scientific">Actinosynnema pretiosum</name>
    <dbReference type="NCBI Taxonomy" id="42197"/>
    <lineage>
        <taxon>Bacteria</taxon>
        <taxon>Bacillati</taxon>
        <taxon>Actinomycetota</taxon>
        <taxon>Actinomycetes</taxon>
        <taxon>Pseudonocardiales</taxon>
        <taxon>Pseudonocardiaceae</taxon>
        <taxon>Actinosynnema</taxon>
    </lineage>
</organism>
<name>A0A290Z8D4_9PSEU</name>
<evidence type="ECO:0000313" key="3">
    <source>
        <dbReference type="Proteomes" id="UP000218505"/>
    </source>
</evidence>
<evidence type="ECO:0000313" key="2">
    <source>
        <dbReference type="EMBL" id="ATE55223.1"/>
    </source>
</evidence>
<evidence type="ECO:0000256" key="1">
    <source>
        <dbReference type="SAM" id="MobiDB-lite"/>
    </source>
</evidence>
<accession>A0A290Z8D4</accession>
<feature type="compositionally biased region" description="Polar residues" evidence="1">
    <location>
        <begin position="99"/>
        <end position="114"/>
    </location>
</feature>